<organism evidence="4 5">
    <name type="scientific">Enterococcus termitis</name>
    <dbReference type="NCBI Taxonomy" id="332950"/>
    <lineage>
        <taxon>Bacteria</taxon>
        <taxon>Bacillati</taxon>
        <taxon>Bacillota</taxon>
        <taxon>Bacilli</taxon>
        <taxon>Lactobacillales</taxon>
        <taxon>Enterococcaceae</taxon>
        <taxon>Enterococcus</taxon>
    </lineage>
</organism>
<reference evidence="5" key="1">
    <citation type="submission" date="2016-09" db="EMBL/GenBank/DDBJ databases">
        <authorList>
            <person name="Gulvik C.A."/>
        </authorList>
    </citation>
    <scope>NUCLEOTIDE SEQUENCE [LARGE SCALE GENOMIC DNA]</scope>
    <source>
        <strain evidence="5">LMG 8895</strain>
    </source>
</reference>
<accession>A0A1E5GIB0</accession>
<dbReference type="PATRIC" id="fig|332950.4.peg.2679"/>
<evidence type="ECO:0000259" key="3">
    <source>
        <dbReference type="Pfam" id="PF13731"/>
    </source>
</evidence>
<feature type="chain" id="PRO_5009177474" description="WxL domain-containing protein" evidence="2">
    <location>
        <begin position="28"/>
        <end position="267"/>
    </location>
</feature>
<sequence length="267" mass="28405">MKLTHKLAGTALLAALAVAAAGPATKAADPNKPGVGEGEIEFTSKTYETYDTSGVVPPNTDSQSTRDTDSTALLDGEFLVQGMSKLVFNSQAATTGAVTSWAKPTTANPTTASDHVPARANWVQFKDDRQTDDHTYELTAKITRNFQFNDTAKGKVRNITGAEITYGNPILVADAENESLKPSSNGIKTAVVNETTPAAVFTNTDGTEANGSKGRGRYAVYFGDIDNPAKKAEESVKLEIPSNQAQEIMNGKYVAEITWTLSETPLP</sequence>
<dbReference type="Proteomes" id="UP000095094">
    <property type="component" value="Unassembled WGS sequence"/>
</dbReference>
<comment type="caution">
    <text evidence="4">The sequence shown here is derived from an EMBL/GenBank/DDBJ whole genome shotgun (WGS) entry which is preliminary data.</text>
</comment>
<keyword evidence="2" id="KW-0732">Signal</keyword>
<feature type="signal peptide" evidence="2">
    <location>
        <begin position="1"/>
        <end position="27"/>
    </location>
</feature>
<dbReference type="OrthoDB" id="2180277at2"/>
<dbReference type="EMBL" id="MIJY01000034">
    <property type="protein sequence ID" value="OEG12438.1"/>
    <property type="molecule type" value="Genomic_DNA"/>
</dbReference>
<dbReference type="Pfam" id="PF13731">
    <property type="entry name" value="WxL"/>
    <property type="match status" value="1"/>
</dbReference>
<evidence type="ECO:0000256" key="1">
    <source>
        <dbReference type="SAM" id="MobiDB-lite"/>
    </source>
</evidence>
<proteinExistence type="predicted"/>
<dbReference type="RefSeq" id="WP_069664139.1">
    <property type="nucleotide sequence ID" value="NZ_JBHUJJ010000001.1"/>
</dbReference>
<keyword evidence="5" id="KW-1185">Reference proteome</keyword>
<protein>
    <recommendedName>
        <fullName evidence="3">WxL domain-containing protein</fullName>
    </recommendedName>
</protein>
<feature type="domain" description="WxL" evidence="3">
    <location>
        <begin position="37"/>
        <end position="265"/>
    </location>
</feature>
<evidence type="ECO:0000313" key="5">
    <source>
        <dbReference type="Proteomes" id="UP000095094"/>
    </source>
</evidence>
<dbReference type="AlphaFoldDB" id="A0A1E5GIB0"/>
<dbReference type="InterPro" id="IPR027994">
    <property type="entry name" value="WxL_dom"/>
</dbReference>
<name>A0A1E5GIB0_9ENTE</name>
<gene>
    <name evidence="4" type="ORF">BCR25_07820</name>
</gene>
<evidence type="ECO:0000256" key="2">
    <source>
        <dbReference type="SAM" id="SignalP"/>
    </source>
</evidence>
<feature type="region of interest" description="Disordered" evidence="1">
    <location>
        <begin position="49"/>
        <end position="68"/>
    </location>
</feature>
<evidence type="ECO:0000313" key="4">
    <source>
        <dbReference type="EMBL" id="OEG12438.1"/>
    </source>
</evidence>